<dbReference type="Gene3D" id="3.10.120.10">
    <property type="entry name" value="Cytochrome b5-like heme/steroid binding domain"/>
    <property type="match status" value="1"/>
</dbReference>
<dbReference type="Pfam" id="PF00173">
    <property type="entry name" value="Cyt-b5"/>
    <property type="match status" value="1"/>
</dbReference>
<evidence type="ECO:0000256" key="1">
    <source>
        <dbReference type="ARBA" id="ARBA00038357"/>
    </source>
</evidence>
<dbReference type="InterPro" id="IPR050577">
    <property type="entry name" value="MAPR/NEUFC/NENF-like"/>
</dbReference>
<evidence type="ECO:0000313" key="4">
    <source>
        <dbReference type="EMBL" id="CAD9687716.1"/>
    </source>
</evidence>
<dbReference type="InterPro" id="IPR011990">
    <property type="entry name" value="TPR-like_helical_dom_sf"/>
</dbReference>
<keyword evidence="2" id="KW-0802">TPR repeat</keyword>
<dbReference type="EMBL" id="HBHK01015323">
    <property type="protein sequence ID" value="CAD9687716.1"/>
    <property type="molecule type" value="Transcribed_RNA"/>
</dbReference>
<dbReference type="PANTHER" id="PTHR10281:SF76">
    <property type="entry name" value="CALCUTTA CUP-RELATED"/>
    <property type="match status" value="1"/>
</dbReference>
<evidence type="ECO:0000259" key="3">
    <source>
        <dbReference type="SMART" id="SM01117"/>
    </source>
</evidence>
<comment type="similarity">
    <text evidence="1">Belongs to the cytochrome b5 family. MAPR subfamily.</text>
</comment>
<dbReference type="PANTHER" id="PTHR10281">
    <property type="entry name" value="MEMBRANE-ASSOCIATED PROGESTERONE RECEPTOR COMPONENT-RELATED"/>
    <property type="match status" value="1"/>
</dbReference>
<dbReference type="SUPFAM" id="SSF48452">
    <property type="entry name" value="TPR-like"/>
    <property type="match status" value="1"/>
</dbReference>
<reference evidence="4" key="1">
    <citation type="submission" date="2021-01" db="EMBL/GenBank/DDBJ databases">
        <authorList>
            <person name="Corre E."/>
            <person name="Pelletier E."/>
            <person name="Niang G."/>
            <person name="Scheremetjew M."/>
            <person name="Finn R."/>
            <person name="Kale V."/>
            <person name="Holt S."/>
            <person name="Cochrane G."/>
            <person name="Meng A."/>
            <person name="Brown T."/>
            <person name="Cohen L."/>
        </authorList>
    </citation>
    <scope>NUCLEOTIDE SEQUENCE</scope>
    <source>
        <strain evidence="4">NY070348D</strain>
    </source>
</reference>
<evidence type="ECO:0000256" key="2">
    <source>
        <dbReference type="PROSITE-ProRule" id="PRU00339"/>
    </source>
</evidence>
<organism evidence="4">
    <name type="scientific">Mucochytrium quahogii</name>
    <dbReference type="NCBI Taxonomy" id="96639"/>
    <lineage>
        <taxon>Eukaryota</taxon>
        <taxon>Sar</taxon>
        <taxon>Stramenopiles</taxon>
        <taxon>Bigyra</taxon>
        <taxon>Labyrinthulomycetes</taxon>
        <taxon>Thraustochytrida</taxon>
        <taxon>Thraustochytriidae</taxon>
        <taxon>Mucochytrium</taxon>
    </lineage>
</organism>
<gene>
    <name evidence="4" type="ORF">QSP1433_LOCUS9620</name>
</gene>
<dbReference type="InterPro" id="IPR019734">
    <property type="entry name" value="TPR_rpt"/>
</dbReference>
<dbReference type="InterPro" id="IPR001199">
    <property type="entry name" value="Cyt_B5-like_heme/steroid-bd"/>
</dbReference>
<dbReference type="PROSITE" id="PS50005">
    <property type="entry name" value="TPR"/>
    <property type="match status" value="1"/>
</dbReference>
<feature type="repeat" description="TPR" evidence="2">
    <location>
        <begin position="305"/>
        <end position="338"/>
    </location>
</feature>
<accession>A0A7S2WHS8</accession>
<dbReference type="SUPFAM" id="SSF55856">
    <property type="entry name" value="Cytochrome b5-like heme/steroid binding domain"/>
    <property type="match status" value="1"/>
</dbReference>
<dbReference type="SMART" id="SM01117">
    <property type="entry name" value="Cyt-b5"/>
    <property type="match status" value="1"/>
</dbReference>
<dbReference type="GO" id="GO:0012505">
    <property type="term" value="C:endomembrane system"/>
    <property type="evidence" value="ECO:0007669"/>
    <property type="project" value="TreeGrafter"/>
</dbReference>
<protein>
    <recommendedName>
        <fullName evidence="3">Cytochrome b5 heme-binding domain-containing protein</fullName>
    </recommendedName>
</protein>
<feature type="domain" description="Cytochrome b5 heme-binding" evidence="3">
    <location>
        <begin position="85"/>
        <end position="182"/>
    </location>
</feature>
<name>A0A7S2WHS8_9STRA</name>
<dbReference type="GO" id="GO:0016020">
    <property type="term" value="C:membrane"/>
    <property type="evidence" value="ECO:0007669"/>
    <property type="project" value="TreeGrafter"/>
</dbReference>
<dbReference type="Gene3D" id="1.25.40.10">
    <property type="entry name" value="Tetratricopeptide repeat domain"/>
    <property type="match status" value="2"/>
</dbReference>
<dbReference type="AlphaFoldDB" id="A0A7S2WHS8"/>
<sequence>MGVVKKACGLIAIVIAGLAVYLAANDYNGRTLEIVLMRFFRDLSRYKSRKRLFGQDGGLVKLSDIIMGKEKLIDIETDNDGEFRMTAEELAEFDGTDGGPIYLAIMGRIYDVSEGKEYYGVGRSYHHFVGKDATRAFCTGCKKPECLISSLTGLDEYLKSEARRWLELFELHDKYKFIGVLVQDPLEKIMEERVAEEKMMFREDGTRRTPSELFALGRDSYYNGNLDDSLIYFNGALVLLGEATQENDTILSDDEKMRAELLNTLAALKQKTTRFDEAVIHYQEAVDIVKSNLDQESYRKSCLVAVFKSDQGAAYYQLGDTSKTMERFQEALDIFDRDAENSKECLPSTRANTMLNLAMLYNMKGETNLTLGLLDNVVHEYKSVDTRDNTILAKIVQRAQFGLEQLLD</sequence>
<dbReference type="SMART" id="SM00028">
    <property type="entry name" value="TPR"/>
    <property type="match status" value="3"/>
</dbReference>
<proteinExistence type="inferred from homology"/>
<dbReference type="InterPro" id="IPR036400">
    <property type="entry name" value="Cyt_B5-like_heme/steroid_sf"/>
</dbReference>